<evidence type="ECO:0000313" key="2">
    <source>
        <dbReference type="EMBL" id="BDZ41551.1"/>
    </source>
</evidence>
<accession>A0ABN6XDB1</accession>
<keyword evidence="3" id="KW-1185">Reference proteome</keyword>
<proteinExistence type="predicted"/>
<evidence type="ECO:0008006" key="4">
    <source>
        <dbReference type="Google" id="ProtNLM"/>
    </source>
</evidence>
<dbReference type="InterPro" id="IPR022062">
    <property type="entry name" value="DUF3618"/>
</dbReference>
<gene>
    <name evidence="2" type="ORF">GCM10025865_08500</name>
</gene>
<evidence type="ECO:0000313" key="3">
    <source>
        <dbReference type="Proteomes" id="UP001321475"/>
    </source>
</evidence>
<dbReference type="RefSeq" id="WP_286218679.1">
    <property type="nucleotide sequence ID" value="NZ_AP027729.1"/>
</dbReference>
<dbReference type="Proteomes" id="UP001321475">
    <property type="component" value="Chromosome"/>
</dbReference>
<evidence type="ECO:0000256" key="1">
    <source>
        <dbReference type="SAM" id="Phobius"/>
    </source>
</evidence>
<name>A0ABN6XDB1_9CELL</name>
<feature type="transmembrane region" description="Helical" evidence="1">
    <location>
        <begin position="70"/>
        <end position="89"/>
    </location>
</feature>
<protein>
    <recommendedName>
        <fullName evidence="4">DUF3618 domain-containing protein</fullName>
    </recommendedName>
</protein>
<organism evidence="2 3">
    <name type="scientific">Paraoerskovia sediminicola</name>
    <dbReference type="NCBI Taxonomy" id="1138587"/>
    <lineage>
        <taxon>Bacteria</taxon>
        <taxon>Bacillati</taxon>
        <taxon>Actinomycetota</taxon>
        <taxon>Actinomycetes</taxon>
        <taxon>Micrococcales</taxon>
        <taxon>Cellulomonadaceae</taxon>
        <taxon>Paraoerskovia</taxon>
    </lineage>
</organism>
<dbReference type="EMBL" id="AP027729">
    <property type="protein sequence ID" value="BDZ41551.1"/>
    <property type="molecule type" value="Genomic_DNA"/>
</dbReference>
<keyword evidence="1" id="KW-0472">Membrane</keyword>
<reference evidence="3" key="1">
    <citation type="journal article" date="2019" name="Int. J. Syst. Evol. Microbiol.">
        <title>The Global Catalogue of Microorganisms (GCM) 10K type strain sequencing project: providing services to taxonomists for standard genome sequencing and annotation.</title>
        <authorList>
            <consortium name="The Broad Institute Genomics Platform"/>
            <consortium name="The Broad Institute Genome Sequencing Center for Infectious Disease"/>
            <person name="Wu L."/>
            <person name="Ma J."/>
        </authorList>
    </citation>
    <scope>NUCLEOTIDE SEQUENCE [LARGE SCALE GENOMIC DNA]</scope>
    <source>
        <strain evidence="3">NBRC 108565</strain>
    </source>
</reference>
<keyword evidence="1" id="KW-0812">Transmembrane</keyword>
<sequence length="94" mass="9815">MSNDSQADLESEISRTRAELAATIDELTTRLHPKTQAKNAADAAKQAADDAKDFVTGQGLPGVDNRDRNAKVLLATAAAGVALVVAIVVRATRS</sequence>
<keyword evidence="1" id="KW-1133">Transmembrane helix</keyword>
<dbReference type="Pfam" id="PF12277">
    <property type="entry name" value="DUF3618"/>
    <property type="match status" value="1"/>
</dbReference>